<dbReference type="InterPro" id="IPR000409">
    <property type="entry name" value="BEACH_dom"/>
</dbReference>
<dbReference type="Proteomes" id="UP001108240">
    <property type="component" value="Unplaced"/>
</dbReference>
<feature type="region of interest" description="Disordered" evidence="4">
    <location>
        <begin position="2039"/>
        <end position="2071"/>
    </location>
</feature>
<dbReference type="Pfam" id="PF02138">
    <property type="entry name" value="Beach"/>
    <property type="match status" value="1"/>
</dbReference>
<dbReference type="InterPro" id="IPR019775">
    <property type="entry name" value="WD40_repeat_CS"/>
</dbReference>
<dbReference type="Gene3D" id="2.130.10.10">
    <property type="entry name" value="YVTN repeat-like/Quinoprotein amine dehydrogenase"/>
    <property type="match status" value="2"/>
</dbReference>
<evidence type="ECO:0000313" key="7">
    <source>
        <dbReference type="Ensembl" id="ENSCCRP00000110506.1"/>
    </source>
</evidence>
<feature type="region of interest" description="Disordered" evidence="4">
    <location>
        <begin position="2113"/>
        <end position="2145"/>
    </location>
</feature>
<dbReference type="Gene3D" id="2.30.29.30">
    <property type="entry name" value="Pleckstrin-homology domain (PH domain)/Phosphotyrosine-binding domain (PTB)"/>
    <property type="match status" value="1"/>
</dbReference>
<dbReference type="PROSITE" id="PS00678">
    <property type="entry name" value="WD_REPEATS_1"/>
    <property type="match status" value="1"/>
</dbReference>
<dbReference type="PANTHER" id="PTHR13743:SF86">
    <property type="entry name" value="LYSOSOMAL-TRAFFICKING REGULATOR"/>
    <property type="match status" value="1"/>
</dbReference>
<evidence type="ECO:0000256" key="3">
    <source>
        <dbReference type="PROSITE-ProRule" id="PRU00221"/>
    </source>
</evidence>
<feature type="compositionally biased region" description="Polar residues" evidence="4">
    <location>
        <begin position="1026"/>
        <end position="1037"/>
    </location>
</feature>
<evidence type="ECO:0000256" key="2">
    <source>
        <dbReference type="ARBA" id="ARBA00022737"/>
    </source>
</evidence>
<feature type="domain" description="BEACH-type PH" evidence="6">
    <location>
        <begin position="2972"/>
        <end position="3078"/>
    </location>
</feature>
<dbReference type="InterPro" id="IPR036372">
    <property type="entry name" value="BEACH_dom_sf"/>
</dbReference>
<organism evidence="7 8">
    <name type="scientific">Cyprinus carpio carpio</name>
    <dbReference type="NCBI Taxonomy" id="630221"/>
    <lineage>
        <taxon>Eukaryota</taxon>
        <taxon>Metazoa</taxon>
        <taxon>Chordata</taxon>
        <taxon>Craniata</taxon>
        <taxon>Vertebrata</taxon>
        <taxon>Euteleostomi</taxon>
        <taxon>Actinopterygii</taxon>
        <taxon>Neopterygii</taxon>
        <taxon>Teleostei</taxon>
        <taxon>Ostariophysi</taxon>
        <taxon>Cypriniformes</taxon>
        <taxon>Cyprinidae</taxon>
        <taxon>Cyprininae</taxon>
        <taxon>Cyprinus</taxon>
    </lineage>
</organism>
<dbReference type="GeneTree" id="ENSGT00940000156359"/>
<keyword evidence="1 3" id="KW-0853">WD repeat</keyword>
<dbReference type="FunFam" id="1.10.1540.10:FF:000001">
    <property type="entry name" value="neurobeachin isoform X1"/>
    <property type="match status" value="1"/>
</dbReference>
<feature type="region of interest" description="Disordered" evidence="4">
    <location>
        <begin position="1015"/>
        <end position="1037"/>
    </location>
</feature>
<dbReference type="Ensembl" id="ENSCCRT00000013008.2">
    <property type="protein sequence ID" value="ENSCCRP00000110506.1"/>
    <property type="gene ID" value="ENSCCRG00000000945.2"/>
</dbReference>
<dbReference type="SUPFAM" id="SSF49899">
    <property type="entry name" value="Concanavalin A-like lectins/glucanases"/>
    <property type="match status" value="1"/>
</dbReference>
<keyword evidence="8" id="KW-1185">Reference proteome</keyword>
<feature type="compositionally biased region" description="Polar residues" evidence="4">
    <location>
        <begin position="2060"/>
        <end position="2071"/>
    </location>
</feature>
<dbReference type="InterPro" id="IPR023362">
    <property type="entry name" value="PH-BEACH_dom"/>
</dbReference>
<sequence>MSGASNTLAREFLTDVHQLCSAVAQRAEDEEESHMVALGEYLVRGRGFLLLSTLDFVIDQELTCREELLTLLLSLLPLVWKIPVQEDKAPDFTLPSLLEVFLCQEGRTIPQKAGQDRCDVQNSGKRLSGSSKSRRSRRTAQRYSVRDARKSQLSTSDSEANSDDKTTNTGSKHRRFHSSAVRVSCQLHQSNNPSQPASQHPTLDAMSTIEPSQPHRLFGSHTLDPNMLTDPTTLSIFNRMENSPFDLCHVLLSLLEKVCKFDMTINHNPGLAVSVVPTLTEILTEFGDCCGPGGGGRGGIDELAGGWTEEPVALVQRMLLRTILHLMFVDVGQNETLPDNLRRSLTDLFRATLKIRTCLERQADPFAPRPKKTLQEIQEDFSFSKYRHRALLLPELLEGVLQLLLGCLQASAPNPFFFSQSLELVHEFVQHRGLELFEATALRLEALAEARDSEVGSDASEHLRCLIAYVLKIISAVKRAKSEQLHQSVCARRRHRHCEYSYFLHHHRDLSGLPVSTFKQAARRNPFEEDSEGHDGEVRYPERCCCLAACVHQCLHLFQRLSPSGPAVLQVLAGVQAVGICCCMDPRSIIGPMLQAFQAPGLRSYQSHVLSVLSRLVLEQLGGGQPSEKAKLSSCNICTLDSSQLPGLEETLQGYGPKKESNLSTSHSPSYRSQGILPSRGAEDMLWKWDALEAYQEIVFGEDWHLSQQIAGHVCQLTLRGNAVVQWQLYTHIFNPVLQRGVELTHHAQQLGVSTTCSQVCSYHTNCLPVEVLLVYLQTLPALLKSSRVVRDLFLSCNGLNQITELIYLDCTRLWALKVFETLILNAWHHHVDSAVHEPERAEAQERESVLGLVEELSSRGAGEGPQSLTKFYEGLKEACPHPKGKSAFSAVGRNRGEAHLNTINFFLCVAFLCVSKEADSDRDSANDSEDTSGYDSTASEPLGGRLPCLSPDSVALPSKEQIRRAADVWSVCRWVYMSSPVFQRQFFRLGGLDVCSRLMTMVIQKLTSKIKDSKFKKKRESKGKTSPSHVGSPTQALTGQFDNIASAAGTEETHQHDTLSPSQAESKSSDPTQRLEDEWPLQSIRLLEALLAICLHSASSALQRFEPDLSFQLQSVEETLCEVRDQLSRSGVVNSELAVPLFDSLLHVALAEMFVIFISYQLVKLVSSQSGDLSEEVDEAQVSGASPLGEEEGYDADSESNPEDSTRMAGVPQGSGSGRLLFPEICLMELQLLASGSPDLEVLCHVLQSLLDAVKGHHNNAKLLYQQGGVKAILTGFQNILSQSDASYKGCQTILMELLVAMVSDRITAEELALLTRLFLEKTPPTEILLRGLLQIVEANADIEPLCFMSFPMFPGAGVPGLSSSPGMRPHGTAGGKGGVNTLLRGKLPLGRGEADLSRTGHLCTSPWHTAPFHLPLVGQNCWPHMASGFSASLWVRAGKDEDGPYKNGMKKSIIFGALYNSFFSLNCFYLGFSYINRCLHVLSMGSKALMLQVWVNISTGAFTFRICIDPNDEVKAGLLAQAESGDGVLTSGRWQHVALTYTQQPEGKKNIHGQLTLWVGGIRKCDVSLDFTLPRKSSLSSDSNKTYCMLGHYQHSSEEQASPSARWDIGTLLLFNGSRIDTAEAFYLYASGPDLTSIMPCKYGKPHGTLSKYVTQEGLQCEQIRELLMRNTDVDIAPLIESLAVVYAPSTPSLYTIYEPVIRLKGQAKSAMASQRPFSAKEVQSSILEPPFLRTMMPCQALGLHSVLHKIGGTGAFVFLFARAVELSDCEETQALALQLLLSLVKNNQHRTHEMECYNGYSMIHQVLIKPKCIVGYHVLKTLLDGCCSGSILTIGEDGQFHLDAESTVVLQDLRLLSEILLDWKIWAKAQCGVWETLLTALEILIRVHHPQQMFNIRQLLKAQVVHRFLLACQVLQEHRDEYLTSIPQEVCLSFVKIIQEVLGSPPDLDLLRLLYNFLLAVHPPTNTYVCHTPTSFYFSLHIDGKLYQEKVQSMMYLWQSSSSVLSLSPSVFTETPAEGNSCLLILSMGPSLHSSPALTPRLTHGSVTGTAEPEEGTSWSTQQDLGSTETLKRGGDELLSSCESAKTICDSQNVGGDDEGSVAGTRTPSISVEEEHDGPAGSPPDSDDHFNWTSEEAPRRPDSLKGIQSFQRSHSNLASLGLAFPAQNGSLTIARWPTVADRAAPPDDWESYTYSPGPRNGRVPSAEDCLVLICCGLYDLLRGVLLLLPDLLLEEVMDKLIQPEALLVLVNHSSPLIQQGVMKLLDAYFSRAQKEQKEKFLKNHGFSLLANQLYLHQGSQGLLECFLEMLLGRPVGIEEDLDLEDMENISPFRKRCIIPVLGLLENSLYENSLVHNSLCLLLQLLNACPKLADILLDHGLLYVLFNTLSTLNGLENGIPPNDYKLVVCDIQQLLVAVTIHSCSSSGSQYFRIIEDLITLLGYMQTSKVRRTQEMATALQFRVVQAAIDFIKTTANQDPQKSSSYVHVPTSPHHALQPKRRSIAGSMGLKDSIIPRIPRQRFSSYGLIPLPSPFSFLSFSSVSMLCVSSGRRRFTVAQSDSLMTRMRSVASDELNQMMQRRMSQENPIRASETELVQRLQRLVVLAVNRLIYQDIKYDFFDFLNFPESPDHSMSVPLPGEHTTDENDSTPSTPIPPGNIKSFRKDILKLMMEGIKIGLGSTGRGGAPRQQWKRILWSCRDTFRVQIGRMLVHTLSPAVPLEDRKEALEFVHEQSYSEILRESLSPSLEHGPKLALYLYELLHDHRDALSKEEQAAANTFMTALKLCGHRCIPPSAPAKPDLLKAIKEEQLKYESEARTSKGAWEKKLANTEKSLLQRLDGKSKDISKIAADVTQNVSLRQGMERKKVMQHIRGLYKTDLSASRHWQELVQQLTHDRAVWYDQSSYPTSWQLDPTEGPNRERRRLQRCYLTIPNKYLLKDRHKLDDAIKAPLAFLFEDKTHSSSSIVKDKATSEPIRFTRKCVSVAPSRETAGELLLGKSGMYFVEDNVAETFDNQSPHGETEPASFSWTYEEIKEVHKRWWQLRDNAMEIFLTNGRTLLLAFDTTKFRDDVYHNILSSELPNLLEYGNISALTHLWSSGQITNFEYLTHLNKHAGRSFNDLMQYPVFPFILRDYTSETLDLQDTSIYRILSKPIAVQSKEKEDRYVDNYRYLEEEYKKGKVEDDPMPPVQPYHYGSHYSNSGTVLHFLVRLPPFTKMFLAYQDQSFDIPDRTFHSMNTTWRLSSYESMTDVKELIPEFFYLPEFLVNREGFDFGVRQNSERVNHVNLPPWARNDPRLFILIHRQALESDQVSQTLCQWIDLVFGLKQKGKAAVHAINVFHPATYFGMDVSAVEDPVQRRALETMIKTYGQTPRQLFSASHISRAGTKLLSEAELPAAMGLLVQLAFRESREQPKDTVYPSPLPWIKGLKWGEYVGSPSAPDPVVCFSQPHGEHFGSLLALPTRAICGLSRKFCLMMIYSKEQGVRSMHSTDIQWSAILSWGYTDNMLRLKSKQSEPPINFIQCSPLHQVTSCAWVPDSCQLFTGSKCGVITAYSNRFTTTMPTEMEVETQVHLYGHTAEVTGLFVCKPYSILISVSRDGTCILWDLNRLCYVQSLTGHKSPVNAVSASETTGDIATVCDSVGGGSDLRLWTINGDLIGHVHCREIICSVAFSNQPEGMSVNVIAGGLENGVVRLWSTWDLKPVREITFPKSNRPIRSLTFSCDGHHLYTTNSEGTVIAWCRRDQQRMKLPMFYSFLSSYAAG</sequence>
<dbReference type="PROSITE" id="PS51783">
    <property type="entry name" value="PH_BEACH"/>
    <property type="match status" value="1"/>
</dbReference>
<dbReference type="SMART" id="SM00320">
    <property type="entry name" value="WD40"/>
    <property type="match status" value="5"/>
</dbReference>
<evidence type="ECO:0000313" key="8">
    <source>
        <dbReference type="Proteomes" id="UP001108240"/>
    </source>
</evidence>
<feature type="compositionally biased region" description="Basic and acidic residues" evidence="4">
    <location>
        <begin position="2129"/>
        <end position="2145"/>
    </location>
</feature>
<feature type="compositionally biased region" description="Acidic residues" evidence="4">
    <location>
        <begin position="1190"/>
        <end position="1203"/>
    </location>
</feature>
<evidence type="ECO:0000259" key="5">
    <source>
        <dbReference type="PROSITE" id="PS50197"/>
    </source>
</evidence>
<accession>A0A9J7XV97</accession>
<dbReference type="FunFam" id="2.130.10.10:FF:000292">
    <property type="entry name" value="Lysosomal trafficking regulator"/>
    <property type="match status" value="1"/>
</dbReference>
<protein>
    <submittedName>
        <fullName evidence="7">Lysosomal trafficking regulator</fullName>
    </submittedName>
</protein>
<dbReference type="PANTHER" id="PTHR13743">
    <property type="entry name" value="BEIGE/BEACH-RELATED"/>
    <property type="match status" value="1"/>
</dbReference>
<dbReference type="CDD" id="cd06071">
    <property type="entry name" value="Beach"/>
    <property type="match status" value="1"/>
</dbReference>
<dbReference type="SUPFAM" id="SSF81837">
    <property type="entry name" value="BEACH domain"/>
    <property type="match status" value="1"/>
</dbReference>
<dbReference type="InterPro" id="IPR011993">
    <property type="entry name" value="PH-like_dom_sf"/>
</dbReference>
<feature type="region of interest" description="Disordered" evidence="4">
    <location>
        <begin position="1177"/>
        <end position="1216"/>
    </location>
</feature>
<dbReference type="Gene3D" id="1.10.1540.10">
    <property type="entry name" value="BEACH domain"/>
    <property type="match status" value="1"/>
</dbReference>
<dbReference type="Pfam" id="PF00400">
    <property type="entry name" value="WD40"/>
    <property type="match status" value="1"/>
</dbReference>
<feature type="compositionally biased region" description="Polar residues" evidence="4">
    <location>
        <begin position="186"/>
        <end position="201"/>
    </location>
</feature>
<feature type="repeat" description="WD" evidence="3">
    <location>
        <begin position="3575"/>
        <end position="3609"/>
    </location>
</feature>
<dbReference type="InterPro" id="IPR050865">
    <property type="entry name" value="BEACH_Domain"/>
</dbReference>
<dbReference type="InterPro" id="IPR013320">
    <property type="entry name" value="ConA-like_dom_sf"/>
</dbReference>
<dbReference type="SUPFAM" id="SSF50729">
    <property type="entry name" value="PH domain-like"/>
    <property type="match status" value="1"/>
</dbReference>
<dbReference type="InterPro" id="IPR001680">
    <property type="entry name" value="WD40_rpt"/>
</dbReference>
<dbReference type="InterPro" id="IPR036322">
    <property type="entry name" value="WD40_repeat_dom_sf"/>
</dbReference>
<dbReference type="InterPro" id="IPR015943">
    <property type="entry name" value="WD40/YVTN_repeat-like_dom_sf"/>
</dbReference>
<evidence type="ECO:0000256" key="1">
    <source>
        <dbReference type="ARBA" id="ARBA00022574"/>
    </source>
</evidence>
<name>A0A9J7XV97_CYPCA</name>
<feature type="region of interest" description="Disordered" evidence="4">
    <location>
        <begin position="112"/>
        <end position="207"/>
    </location>
</feature>
<dbReference type="SUPFAM" id="SSF50978">
    <property type="entry name" value="WD40 repeat-like"/>
    <property type="match status" value="1"/>
</dbReference>
<dbReference type="Pfam" id="PF14844">
    <property type="entry name" value="PH_BEACH"/>
    <property type="match status" value="1"/>
</dbReference>
<feature type="domain" description="BEACH" evidence="5">
    <location>
        <begin position="3083"/>
        <end position="3385"/>
    </location>
</feature>
<proteinExistence type="predicted"/>
<feature type="region of interest" description="Disordered" evidence="4">
    <location>
        <begin position="921"/>
        <end position="946"/>
    </location>
</feature>
<dbReference type="SMART" id="SM01026">
    <property type="entry name" value="Beach"/>
    <property type="match status" value="1"/>
</dbReference>
<dbReference type="PROSITE" id="PS50082">
    <property type="entry name" value="WD_REPEATS_2"/>
    <property type="match status" value="1"/>
</dbReference>
<feature type="region of interest" description="Disordered" evidence="4">
    <location>
        <begin position="1050"/>
        <end position="1075"/>
    </location>
</feature>
<dbReference type="CDD" id="cd01201">
    <property type="entry name" value="PH_BEACH"/>
    <property type="match status" value="1"/>
</dbReference>
<evidence type="ECO:0000256" key="4">
    <source>
        <dbReference type="SAM" id="MobiDB-lite"/>
    </source>
</evidence>
<feature type="region of interest" description="Disordered" evidence="4">
    <location>
        <begin position="2635"/>
        <end position="2659"/>
    </location>
</feature>
<reference evidence="7" key="1">
    <citation type="submission" date="2025-08" db="UniProtKB">
        <authorList>
            <consortium name="Ensembl"/>
        </authorList>
    </citation>
    <scope>IDENTIFICATION</scope>
</reference>
<dbReference type="PROSITE" id="PS50197">
    <property type="entry name" value="BEACH"/>
    <property type="match status" value="1"/>
</dbReference>
<feature type="compositionally biased region" description="Polar residues" evidence="4">
    <location>
        <begin position="1059"/>
        <end position="1073"/>
    </location>
</feature>
<keyword evidence="2" id="KW-0677">Repeat</keyword>
<reference evidence="7" key="2">
    <citation type="submission" date="2025-09" db="UniProtKB">
        <authorList>
            <consortium name="Ensembl"/>
        </authorList>
    </citation>
    <scope>IDENTIFICATION</scope>
</reference>
<evidence type="ECO:0000259" key="6">
    <source>
        <dbReference type="PROSITE" id="PS51783"/>
    </source>
</evidence>